<dbReference type="RefSeq" id="WP_406843891.1">
    <property type="nucleotide sequence ID" value="NZ_CP150845.1"/>
</dbReference>
<name>A0ABZ2UE41_9FLAO</name>
<protein>
    <submittedName>
        <fullName evidence="1">Uncharacterized protein</fullName>
    </submittedName>
</protein>
<organism evidence="1 2">
    <name type="scientific">Flavobacterium soyae</name>
    <dbReference type="NCBI Taxonomy" id="2903098"/>
    <lineage>
        <taxon>Bacteria</taxon>
        <taxon>Pseudomonadati</taxon>
        <taxon>Bacteroidota</taxon>
        <taxon>Flavobacteriia</taxon>
        <taxon>Flavobacteriales</taxon>
        <taxon>Flavobacteriaceae</taxon>
        <taxon>Flavobacterium</taxon>
    </lineage>
</organism>
<evidence type="ECO:0000313" key="2">
    <source>
        <dbReference type="Proteomes" id="UP001623852"/>
    </source>
</evidence>
<accession>A0ABZ2UE41</accession>
<proteinExistence type="predicted"/>
<keyword evidence="2" id="KW-1185">Reference proteome</keyword>
<evidence type="ECO:0000313" key="1">
    <source>
        <dbReference type="EMBL" id="WYZ19181.1"/>
    </source>
</evidence>
<gene>
    <name evidence="1" type="ORF">AABD74_18675</name>
</gene>
<dbReference type="EMBL" id="CP150845">
    <property type="protein sequence ID" value="WYZ19181.1"/>
    <property type="molecule type" value="Genomic_DNA"/>
</dbReference>
<sequence>MKKAVTFIIIILNFYTSLYSQQLILEDAVYFKNPNPNDGIWLEKPNKTDTTKFKYSKNNLTYKVGREFIYDYYFIDKSGAKKKFLLTNDQTSIQNLLNLTSYEKITDTTIDKIRLTVTDAKETYPACTADSTCTQTVISYSYLTTNQKVCNSACSSVKSKKSNESYCSCGSVATGIYDNKKNVWMHPPRQYTFKILQLNPFPFYQLDKSIKNWAWHLEIGGAYLDPRWVKTKDNIKVRYEYERQNDETIKTTFGNIKCNVTNAIGLSQSENFSMKTGLKSYYHPDYGFVRLEYINIDNSKIVIQLVEVN</sequence>
<reference evidence="1 2" key="1">
    <citation type="submission" date="2024-03" db="EMBL/GenBank/DDBJ databases">
        <title>Flavobacterium soyae.</title>
        <authorList>
            <person name="Zheng W."/>
        </authorList>
    </citation>
    <scope>NUCLEOTIDE SEQUENCE [LARGE SCALE GENOMIC DNA]</scope>
    <source>
        <strain evidence="1 2">55</strain>
    </source>
</reference>
<dbReference type="Proteomes" id="UP001623852">
    <property type="component" value="Chromosome"/>
</dbReference>